<dbReference type="GO" id="GO:0032587">
    <property type="term" value="C:ruffle membrane"/>
    <property type="evidence" value="ECO:0007669"/>
    <property type="project" value="TreeGrafter"/>
</dbReference>
<protein>
    <recommendedName>
        <fullName evidence="4">Junctional cadherin 5 associated a</fullName>
    </recommendedName>
</protein>
<dbReference type="Proteomes" id="UP000472271">
    <property type="component" value="Chromosome 17"/>
</dbReference>
<dbReference type="GO" id="GO:1903589">
    <property type="term" value="P:positive regulation of blood vessel endothelial cell proliferation involved in sprouting angiogenesis"/>
    <property type="evidence" value="ECO:0007669"/>
    <property type="project" value="TreeGrafter"/>
</dbReference>
<feature type="compositionally biased region" description="Basic and acidic residues" evidence="1">
    <location>
        <begin position="1105"/>
        <end position="1151"/>
    </location>
</feature>
<feature type="region of interest" description="Disordered" evidence="1">
    <location>
        <begin position="583"/>
        <end position="636"/>
    </location>
</feature>
<feature type="compositionally biased region" description="Basic and acidic residues" evidence="1">
    <location>
        <begin position="1080"/>
        <end position="1093"/>
    </location>
</feature>
<feature type="compositionally biased region" description="Basic and acidic residues" evidence="1">
    <location>
        <begin position="1262"/>
        <end position="1275"/>
    </location>
</feature>
<sequence length="1275" mass="140898">MYSVEDLLISHGYKLPKSGPPSATPYDKRPADCQRELVDNRAGRGTLNGYEADRGASITATGRRIPAWISLVWMSQNLCCVQTSFFSALLTAEEHRAERQAQQLWEDISWLRDPDSAPGQLRVTGERKCQSLGTEEWRPAVGLGRQLSDGDGERWAQDQYRLRTPEGFFHPRTKAKSQSLPRVLSPDGNDCRELIPSRPSLPDRQRLSSTVFSGPYSRYVYSGALGRDRWGRNAGPSSHVALLPKPRFSRPLKPPSYEIHQQTRGSAEMSERQDYFAQHSAISGMEPPGYIPPPSYKRPPPPRTVSINRNEMANLRWRAEALQMPMSDPGRWFSRQTSTSWLEHYGDRGASYRKQVHSGHEEQPSHARQLPTEDPRVKQTSGGPSGNSLTDSDKIRNGPALNTDNRKTALNDNDSSNRWSNRGIRKSESAGPEQNRSQFFPSSILGKPPPPPCKSVDQGVSEIVTEVKKVEQPEPPEKDKSKNLKKRLSETIFCLVSVPVTPQLTGTIRDQNNNNEKSPDPADSPSNNKTGHLTNQSLQSTSSAEAELQALTGSIASSKTSSRASSKMFKKVSCRPPKINHYKELKLSGSWPANQYRDQETQTSPEARKPAPDDKEAQDPAAPNTEVPPDSSSVVGTAFSFPIKGVKSLKLSSNSAFSLTATFSNQLNKSTAQQPAVPPSGNVEETKPAANSGKEAFDQFVIKPASQRTWDAVKELENIKKEVQDQQQQSSKQPSVDKCIEDLNEAYKDILELGTASNKAPNGSVQIPERIKIRLTSEPLNKPSSLRRSAVSWSVDPEYREVKSAFSRPATKSVTFSKQLREELPVPPRETGFREYRVVAHLSRRRSNDGRTVKLDLPDEPIETPLCDFSPTTHTTAAEVPWADRQPMQDASTLTSPPDYEDICQALRQSRDSTDVNKASTGTSKPGDETIQDLGVESEEECPICKRELENQMRQGPLPPLHEENSSDSSANQSSPPQCAALESQAEDTKTQDPNDSNLNKSGSDLCAETMEQHLLTEENVGGGEKTDNAQVENLDKLCTVNPAESIAGSGSTEEGASTVLVTDVSTDSQVTEEQSVSEGVREKGECEGKEAITGEASEGSADQQRAEEKSEREGQDSTVTDDKQEQEKKPFAVPEHRLGLKTHLGRDHPGLPEFPPDRLPLSVPPNLDRRLSLSLEGERRSRGLTSRIEALQNKLAISPGRVAVERLSRMREVDVMYRMRRLSIRSTDSGEGETEAEGEGEGEGKGEKVKSICQSLSHNIETTRKTKKDLPQKY</sequence>
<feature type="compositionally biased region" description="Basic and acidic residues" evidence="1">
    <location>
        <begin position="465"/>
        <end position="482"/>
    </location>
</feature>
<feature type="compositionally biased region" description="Polar residues" evidence="1">
    <location>
        <begin position="524"/>
        <end position="544"/>
    </location>
</feature>
<feature type="compositionally biased region" description="Polar residues" evidence="1">
    <location>
        <begin position="994"/>
        <end position="1003"/>
    </location>
</feature>
<feature type="region of interest" description="Disordered" evidence="1">
    <location>
        <begin position="1065"/>
        <end position="1166"/>
    </location>
</feature>
<feature type="compositionally biased region" description="Polar residues" evidence="1">
    <location>
        <begin position="378"/>
        <end position="390"/>
    </location>
</feature>
<dbReference type="InterPro" id="IPR028221">
    <property type="entry name" value="JCAD"/>
</dbReference>
<feature type="compositionally biased region" description="Low complexity" evidence="1">
    <location>
        <begin position="967"/>
        <end position="978"/>
    </location>
</feature>
<feature type="compositionally biased region" description="Polar residues" evidence="1">
    <location>
        <begin position="1065"/>
        <end position="1078"/>
    </location>
</feature>
<name>A0A672YEF0_9TELE</name>
<keyword evidence="3" id="KW-1185">Reference proteome</keyword>
<feature type="compositionally biased region" description="Basic and acidic residues" evidence="1">
    <location>
        <begin position="606"/>
        <end position="618"/>
    </location>
</feature>
<feature type="region of interest" description="Disordered" evidence="1">
    <location>
        <begin position="352"/>
        <end position="484"/>
    </location>
</feature>
<dbReference type="PANTHER" id="PTHR34757:SF1">
    <property type="entry name" value="JUNCTIONAL CADHERIN 5-ASSOCIATED PROTEIN"/>
    <property type="match status" value="1"/>
</dbReference>
<feature type="compositionally biased region" description="Low complexity" evidence="1">
    <location>
        <begin position="411"/>
        <end position="422"/>
    </location>
</feature>
<feature type="region of interest" description="Disordered" evidence="1">
    <location>
        <begin position="878"/>
        <end position="939"/>
    </location>
</feature>
<feature type="compositionally biased region" description="Basic and acidic residues" evidence="1">
    <location>
        <begin position="358"/>
        <end position="377"/>
    </location>
</feature>
<dbReference type="Ensembl" id="ENSSORT00005001717.1">
    <property type="protein sequence ID" value="ENSSORP00005001666.1"/>
    <property type="gene ID" value="ENSSORG00005001004.1"/>
</dbReference>
<accession>A0A672YEF0</accession>
<feature type="compositionally biased region" description="Polar residues" evidence="1">
    <location>
        <begin position="432"/>
        <end position="441"/>
    </location>
</feature>
<dbReference type="GO" id="GO:0005912">
    <property type="term" value="C:adherens junction"/>
    <property type="evidence" value="ECO:0007669"/>
    <property type="project" value="TreeGrafter"/>
</dbReference>
<feature type="region of interest" description="Disordered" evidence="1">
    <location>
        <begin position="1227"/>
        <end position="1275"/>
    </location>
</feature>
<evidence type="ECO:0008006" key="4">
    <source>
        <dbReference type="Google" id="ProtNLM"/>
    </source>
</evidence>
<reference evidence="2" key="3">
    <citation type="submission" date="2025-09" db="UniProtKB">
        <authorList>
            <consortium name="Ensembl"/>
        </authorList>
    </citation>
    <scope>IDENTIFICATION</scope>
</reference>
<evidence type="ECO:0000313" key="3">
    <source>
        <dbReference type="Proteomes" id="UP000472271"/>
    </source>
</evidence>
<dbReference type="AlphaFoldDB" id="A0A672YEF0"/>
<feature type="compositionally biased region" description="Acidic residues" evidence="1">
    <location>
        <begin position="1231"/>
        <end position="1242"/>
    </location>
</feature>
<feature type="region of interest" description="Disordered" evidence="1">
    <location>
        <begin position="237"/>
        <end position="257"/>
    </location>
</feature>
<reference evidence="2" key="2">
    <citation type="submission" date="2025-08" db="UniProtKB">
        <authorList>
            <consortium name="Ensembl"/>
        </authorList>
    </citation>
    <scope>IDENTIFICATION</scope>
</reference>
<feature type="compositionally biased region" description="Polar residues" evidence="1">
    <location>
        <begin position="504"/>
        <end position="516"/>
    </location>
</feature>
<evidence type="ECO:0000256" key="1">
    <source>
        <dbReference type="SAM" id="MobiDB-lite"/>
    </source>
</evidence>
<feature type="region of interest" description="Disordered" evidence="1">
    <location>
        <begin position="504"/>
        <end position="546"/>
    </location>
</feature>
<evidence type="ECO:0000313" key="2">
    <source>
        <dbReference type="Ensembl" id="ENSSORP00005001666.1"/>
    </source>
</evidence>
<feature type="region of interest" description="Disordered" evidence="1">
    <location>
        <begin position="670"/>
        <end position="691"/>
    </location>
</feature>
<organism evidence="2 3">
    <name type="scientific">Sphaeramia orbicularis</name>
    <name type="common">orbiculate cardinalfish</name>
    <dbReference type="NCBI Taxonomy" id="375764"/>
    <lineage>
        <taxon>Eukaryota</taxon>
        <taxon>Metazoa</taxon>
        <taxon>Chordata</taxon>
        <taxon>Craniata</taxon>
        <taxon>Vertebrata</taxon>
        <taxon>Euteleostomi</taxon>
        <taxon>Actinopterygii</taxon>
        <taxon>Neopterygii</taxon>
        <taxon>Teleostei</taxon>
        <taxon>Neoteleostei</taxon>
        <taxon>Acanthomorphata</taxon>
        <taxon>Gobiaria</taxon>
        <taxon>Kurtiformes</taxon>
        <taxon>Apogonoidei</taxon>
        <taxon>Apogonidae</taxon>
        <taxon>Apogoninae</taxon>
        <taxon>Sphaeramia</taxon>
    </lineage>
</organism>
<dbReference type="PANTHER" id="PTHR34757">
    <property type="entry name" value="JUNCTIONAL PROTEIN ASSOCIATED WITH CORONARY ARTERY DISEASE"/>
    <property type="match status" value="1"/>
</dbReference>
<reference evidence="2" key="1">
    <citation type="submission" date="2019-06" db="EMBL/GenBank/DDBJ databases">
        <authorList>
            <consortium name="Wellcome Sanger Institute Data Sharing"/>
        </authorList>
    </citation>
    <scope>NUCLEOTIDE SEQUENCE [LARGE SCALE GENOMIC DNA]</scope>
</reference>
<feature type="region of interest" description="Disordered" evidence="1">
    <location>
        <begin position="955"/>
        <end position="1004"/>
    </location>
</feature>
<dbReference type="Pfam" id="PF15351">
    <property type="entry name" value="JCAD"/>
    <property type="match status" value="4"/>
</dbReference>
<proteinExistence type="predicted"/>